<protein>
    <recommendedName>
        <fullName evidence="1">FAD-binding PCMH-type domain-containing protein</fullName>
    </recommendedName>
</protein>
<dbReference type="Gene3D" id="3.30.465.10">
    <property type="match status" value="1"/>
</dbReference>
<proteinExistence type="predicted"/>
<gene>
    <name evidence="2" type="ORF">O159_21190</name>
</gene>
<dbReference type="EMBL" id="CP006734">
    <property type="protein sequence ID" value="AGW42101.1"/>
    <property type="molecule type" value="Genomic_DNA"/>
</dbReference>
<dbReference type="PANTHER" id="PTHR11748:SF119">
    <property type="entry name" value="D-2-HYDROXYGLUTARATE DEHYDROGENASE"/>
    <property type="match status" value="1"/>
</dbReference>
<evidence type="ECO:0000313" key="3">
    <source>
        <dbReference type="Proteomes" id="UP000016743"/>
    </source>
</evidence>
<dbReference type="InterPro" id="IPR016166">
    <property type="entry name" value="FAD-bd_PCMH"/>
</dbReference>
<dbReference type="RefSeq" id="WP_021755598.1">
    <property type="nucleotide sequence ID" value="NC_022438.1"/>
</dbReference>
<dbReference type="PATRIC" id="fig|1389489.3.peg.2032"/>
<dbReference type="PANTHER" id="PTHR11748">
    <property type="entry name" value="D-LACTATE DEHYDROGENASE"/>
    <property type="match status" value="1"/>
</dbReference>
<dbReference type="GO" id="GO:0071949">
    <property type="term" value="F:FAD binding"/>
    <property type="evidence" value="ECO:0007669"/>
    <property type="project" value="InterPro"/>
</dbReference>
<dbReference type="GO" id="GO:0008720">
    <property type="term" value="F:D-lactate dehydrogenase (NAD+) activity"/>
    <property type="evidence" value="ECO:0007669"/>
    <property type="project" value="TreeGrafter"/>
</dbReference>
<reference evidence="2 3" key="1">
    <citation type="journal article" date="2013" name="Genome Announc.">
        <title>Complete Genome Sequence of Leifsonia xyli subsp. cynodontis Strain DSM46306, a Gram-Positive Bacterial Pathogen of Grasses.</title>
        <authorList>
            <person name="Monteiro-Vitorello C.B."/>
            <person name="Zerillo M.M."/>
            <person name="Van Sluys M.A."/>
            <person name="Camargo L.E."/>
            <person name="Kitajima J.P."/>
        </authorList>
    </citation>
    <scope>NUCLEOTIDE SEQUENCE [LARGE SCALE GENOMIC DNA]</scope>
    <source>
        <strain evidence="2 3">DSM 46306</strain>
    </source>
</reference>
<dbReference type="GO" id="GO:1903457">
    <property type="term" value="P:lactate catabolic process"/>
    <property type="evidence" value="ECO:0007669"/>
    <property type="project" value="TreeGrafter"/>
</dbReference>
<dbReference type="InterPro" id="IPR016169">
    <property type="entry name" value="FAD-bd_PCMH_sub2"/>
</dbReference>
<evidence type="ECO:0000259" key="1">
    <source>
        <dbReference type="PROSITE" id="PS51387"/>
    </source>
</evidence>
<dbReference type="SUPFAM" id="SSF56176">
    <property type="entry name" value="FAD-binding/transporter-associated domain-like"/>
    <property type="match status" value="1"/>
</dbReference>
<dbReference type="Proteomes" id="UP000016743">
    <property type="component" value="Chromosome"/>
</dbReference>
<dbReference type="eggNOG" id="COG0277">
    <property type="taxonomic scope" value="Bacteria"/>
</dbReference>
<organism evidence="2 3">
    <name type="scientific">Leifsonia xyli subsp. cynodontis DSM 46306</name>
    <dbReference type="NCBI Taxonomy" id="1389489"/>
    <lineage>
        <taxon>Bacteria</taxon>
        <taxon>Bacillati</taxon>
        <taxon>Actinomycetota</taxon>
        <taxon>Actinomycetes</taxon>
        <taxon>Micrococcales</taxon>
        <taxon>Microbacteriaceae</taxon>
        <taxon>Leifsonia</taxon>
    </lineage>
</organism>
<keyword evidence="3" id="KW-1185">Reference proteome</keyword>
<dbReference type="PROSITE" id="PS51387">
    <property type="entry name" value="FAD_PCMH"/>
    <property type="match status" value="1"/>
</dbReference>
<name>U3P8G0_LEIXC</name>
<dbReference type="Pfam" id="PF01565">
    <property type="entry name" value="FAD_binding_4"/>
    <property type="match status" value="1"/>
</dbReference>
<evidence type="ECO:0000313" key="2">
    <source>
        <dbReference type="EMBL" id="AGW42101.1"/>
    </source>
</evidence>
<dbReference type="AlphaFoldDB" id="U3P8G0"/>
<accession>U3P8G0</accession>
<feature type="domain" description="FAD-binding PCMH-type" evidence="1">
    <location>
        <begin position="52"/>
        <end position="172"/>
    </location>
</feature>
<dbReference type="InterPro" id="IPR036318">
    <property type="entry name" value="FAD-bd_PCMH-like_sf"/>
</dbReference>
<dbReference type="GO" id="GO:0004458">
    <property type="term" value="F:D-lactate dehydrogenase (cytochrome) activity"/>
    <property type="evidence" value="ECO:0007669"/>
    <property type="project" value="TreeGrafter"/>
</dbReference>
<dbReference type="OrthoDB" id="9811557at2"/>
<sequence>MPASRSSLTREQIAARLTELLDADRVETAETALREASVDRFKKYTAVHGIFDGPFPAAIAFPVSTEEVAAVLRFADGNRIAVVPRTGRTATEGGLETVVADSIVLDGSRMDAVLEIDEQDMMATVQCGVPLQRLEDTLRERGLTTGHSPQSKPLAQYGGLTATRSIGQFSTL</sequence>
<dbReference type="KEGG" id="lxy:O159_21190"/>
<dbReference type="HOGENOM" id="CLU_1553377_0_0_11"/>
<dbReference type="InterPro" id="IPR006094">
    <property type="entry name" value="Oxid_FAD_bind_N"/>
</dbReference>
<dbReference type="STRING" id="1389489.O159_21190"/>